<keyword evidence="2" id="KW-0479">Metal-binding</keyword>
<evidence type="ECO:0000256" key="2">
    <source>
        <dbReference type="ARBA" id="ARBA00022723"/>
    </source>
</evidence>
<dbReference type="EMBL" id="JAPEUY010000009">
    <property type="protein sequence ID" value="KAJ4370027.1"/>
    <property type="molecule type" value="Genomic_DNA"/>
</dbReference>
<feature type="domain" description="Xylanolytic transcriptional activator regulatory" evidence="5">
    <location>
        <begin position="117"/>
        <end position="190"/>
    </location>
</feature>
<dbReference type="AlphaFoldDB" id="A0A9W8Y821"/>
<evidence type="ECO:0000313" key="6">
    <source>
        <dbReference type="EMBL" id="KAJ4370027.1"/>
    </source>
</evidence>
<evidence type="ECO:0000256" key="1">
    <source>
        <dbReference type="ARBA" id="ARBA00004123"/>
    </source>
</evidence>
<dbReference type="Proteomes" id="UP001140560">
    <property type="component" value="Unassembled WGS sequence"/>
</dbReference>
<dbReference type="InterPro" id="IPR007219">
    <property type="entry name" value="XnlR_reg_dom"/>
</dbReference>
<dbReference type="GO" id="GO:0005634">
    <property type="term" value="C:nucleus"/>
    <property type="evidence" value="ECO:0007669"/>
    <property type="project" value="UniProtKB-SubCell"/>
</dbReference>
<dbReference type="PANTHER" id="PTHR31001">
    <property type="entry name" value="UNCHARACTERIZED TRANSCRIPTIONAL REGULATORY PROTEIN"/>
    <property type="match status" value="1"/>
</dbReference>
<evidence type="ECO:0000259" key="5">
    <source>
        <dbReference type="SMART" id="SM00906"/>
    </source>
</evidence>
<dbReference type="InterPro" id="IPR050613">
    <property type="entry name" value="Sec_Metabolite_Reg"/>
</dbReference>
<dbReference type="Pfam" id="PF04082">
    <property type="entry name" value="Fungal_trans"/>
    <property type="match status" value="1"/>
</dbReference>
<keyword evidence="3" id="KW-0539">Nucleus</keyword>
<dbReference type="GO" id="GO:0008270">
    <property type="term" value="F:zinc ion binding"/>
    <property type="evidence" value="ECO:0007669"/>
    <property type="project" value="InterPro"/>
</dbReference>
<proteinExistence type="predicted"/>
<dbReference type="SMART" id="SM00906">
    <property type="entry name" value="Fungal_trans"/>
    <property type="match status" value="1"/>
</dbReference>
<organism evidence="6 7">
    <name type="scientific">Neocucurbitaria cava</name>
    <dbReference type="NCBI Taxonomy" id="798079"/>
    <lineage>
        <taxon>Eukaryota</taxon>
        <taxon>Fungi</taxon>
        <taxon>Dikarya</taxon>
        <taxon>Ascomycota</taxon>
        <taxon>Pezizomycotina</taxon>
        <taxon>Dothideomycetes</taxon>
        <taxon>Pleosporomycetidae</taxon>
        <taxon>Pleosporales</taxon>
        <taxon>Pleosporineae</taxon>
        <taxon>Cucurbitariaceae</taxon>
        <taxon>Neocucurbitaria</taxon>
    </lineage>
</organism>
<dbReference type="OrthoDB" id="424974at2759"/>
<evidence type="ECO:0000256" key="3">
    <source>
        <dbReference type="ARBA" id="ARBA00023242"/>
    </source>
</evidence>
<comment type="caution">
    <text evidence="6">The sequence shown here is derived from an EMBL/GenBank/DDBJ whole genome shotgun (WGS) entry which is preliminary data.</text>
</comment>
<evidence type="ECO:0000256" key="4">
    <source>
        <dbReference type="SAM" id="MobiDB-lite"/>
    </source>
</evidence>
<feature type="region of interest" description="Disordered" evidence="4">
    <location>
        <begin position="357"/>
        <end position="384"/>
    </location>
</feature>
<keyword evidence="7" id="KW-1185">Reference proteome</keyword>
<dbReference type="CDD" id="cd12148">
    <property type="entry name" value="fungal_TF_MHR"/>
    <property type="match status" value="1"/>
</dbReference>
<name>A0A9W8Y821_9PLEO</name>
<accession>A0A9W8Y821</accession>
<gene>
    <name evidence="6" type="ORF">N0V83_005791</name>
</gene>
<dbReference type="GO" id="GO:0003677">
    <property type="term" value="F:DNA binding"/>
    <property type="evidence" value="ECO:0007669"/>
    <property type="project" value="InterPro"/>
</dbReference>
<reference evidence="6" key="1">
    <citation type="submission" date="2022-10" db="EMBL/GenBank/DDBJ databases">
        <title>Tapping the CABI collections for fungal endophytes: first genome assemblies for Collariella, Neodidymelliopsis, Ascochyta clinopodiicola, Didymella pomorum, Didymosphaeria variabile, Neocosmospora piperis and Neocucurbitaria cava.</title>
        <authorList>
            <person name="Hill R."/>
        </authorList>
    </citation>
    <scope>NUCLEOTIDE SEQUENCE</scope>
    <source>
        <strain evidence="6">IMI 356814</strain>
    </source>
</reference>
<protein>
    <recommendedName>
        <fullName evidence="5">Xylanolytic transcriptional activator regulatory domain-containing protein</fullName>
    </recommendedName>
</protein>
<comment type="subcellular location">
    <subcellularLocation>
        <location evidence="1">Nucleus</location>
    </subcellularLocation>
</comment>
<dbReference type="PANTHER" id="PTHR31001:SF50">
    <property type="entry name" value="ZN(II)2CYS6 TRANSCRIPTION FACTOR (EUROFUNG)"/>
    <property type="match status" value="1"/>
</dbReference>
<dbReference type="GO" id="GO:0006351">
    <property type="term" value="P:DNA-templated transcription"/>
    <property type="evidence" value="ECO:0007669"/>
    <property type="project" value="InterPro"/>
</dbReference>
<sequence length="475" mass="53795">MHVLWEYYVLNVDILVKVLYKPSVQCLIKRASSDLDSLDTSSEALLFAIWFATATTMSRSECLQIFKKERSVLVSRYRNALEQALVQAGWMMSQEIAVLQALVLFLACAPSKNVRLTWMISGTSLSLAQAMGLHSDSASFCLGPIETEVRRRVWWSLCQLDNRISDDCGLETHVPVLSMDTKLPLHVNDADLLLQPCNDARSQEPRMESRTGDPGGFTEMTTTLVKMEFARISLRVKRYDKQCTRLIIAKLGHIIVTHDLLPVPLTHANPNSQQQEKQQAVTSGKMNESLLRYNATVLDITAQFPNDDRNFGWFFRCKYTKWHVMAYLLVELFKHADAAGEAVEQAWEVLHSVFEGGKRGDARGSEEEESKRNEKGEGKENENEKKGLWMPLKKLYMQARQARQHARGGQPGAAPAEALGEETLQVDEDEDGDDDVNDHALLGDPFLGSDLDFDQEISWEQLDAWIMDFEPEAFY</sequence>
<evidence type="ECO:0000313" key="7">
    <source>
        <dbReference type="Proteomes" id="UP001140560"/>
    </source>
</evidence>